<dbReference type="GeneTree" id="ENSGT00950000186085"/>
<feature type="compositionally biased region" description="Low complexity" evidence="1">
    <location>
        <begin position="47"/>
        <end position="62"/>
    </location>
</feature>
<reference evidence="2" key="2">
    <citation type="submission" date="2025-09" db="UniProtKB">
        <authorList>
            <consortium name="Ensembl"/>
        </authorList>
    </citation>
    <scope>IDENTIFICATION</scope>
</reference>
<protein>
    <submittedName>
        <fullName evidence="2">Uncharacterized protein</fullName>
    </submittedName>
</protein>
<organism evidence="2 3">
    <name type="scientific">Prolemur simus</name>
    <name type="common">Greater bamboo lemur</name>
    <name type="synonym">Hapalemur simus</name>
    <dbReference type="NCBI Taxonomy" id="1328070"/>
    <lineage>
        <taxon>Eukaryota</taxon>
        <taxon>Metazoa</taxon>
        <taxon>Chordata</taxon>
        <taxon>Craniata</taxon>
        <taxon>Vertebrata</taxon>
        <taxon>Euteleostomi</taxon>
        <taxon>Mammalia</taxon>
        <taxon>Eutheria</taxon>
        <taxon>Euarchontoglires</taxon>
        <taxon>Primates</taxon>
        <taxon>Strepsirrhini</taxon>
        <taxon>Lemuriformes</taxon>
        <taxon>Lemuridae</taxon>
        <taxon>Prolemur</taxon>
    </lineage>
</organism>
<sequence length="248" mass="25086">MGPPQSPSREKRVGRGEALRLRSGVGSAEGASPRACFGPSLIWSQTRRATSSGSAAASPSGRASGGAGPRPKRGGPWWGAKRRRHSAARSAASSTPPGNTCAPGKKPWLAERCSSSSRKPSAGGGDNGAAALGRVPRAASTKVAASRQPLGPGRRGPLMAVAARPGFRRGGSLWADCGAAPTPAPARPRWAGGRAASRPSGDLGCSALPGARPRPSKHRLGCPQAQLGRYRATGAVTAASRPLPFTVS</sequence>
<proteinExistence type="predicted"/>
<feature type="region of interest" description="Disordered" evidence="1">
    <location>
        <begin position="178"/>
        <end position="220"/>
    </location>
</feature>
<feature type="region of interest" description="Disordered" evidence="1">
    <location>
        <begin position="1"/>
        <end position="158"/>
    </location>
</feature>
<feature type="compositionally biased region" description="Basic and acidic residues" evidence="1">
    <location>
        <begin position="8"/>
        <end position="20"/>
    </location>
</feature>
<dbReference type="AlphaFoldDB" id="A0A8C9A248"/>
<feature type="compositionally biased region" description="Low complexity" evidence="1">
    <location>
        <begin position="187"/>
        <end position="201"/>
    </location>
</feature>
<reference evidence="2" key="1">
    <citation type="submission" date="2025-08" db="UniProtKB">
        <authorList>
            <consortium name="Ensembl"/>
        </authorList>
    </citation>
    <scope>IDENTIFICATION</scope>
</reference>
<evidence type="ECO:0000313" key="3">
    <source>
        <dbReference type="Proteomes" id="UP000694414"/>
    </source>
</evidence>
<keyword evidence="3" id="KW-1185">Reference proteome</keyword>
<name>A0A8C9A248_PROSS</name>
<dbReference type="Ensembl" id="ENSPSMT00000024850.1">
    <property type="protein sequence ID" value="ENSPSMP00000021433.1"/>
    <property type="gene ID" value="ENSPSMG00000015151.1"/>
</dbReference>
<evidence type="ECO:0000313" key="2">
    <source>
        <dbReference type="Ensembl" id="ENSPSMP00000021433.1"/>
    </source>
</evidence>
<evidence type="ECO:0000256" key="1">
    <source>
        <dbReference type="SAM" id="MobiDB-lite"/>
    </source>
</evidence>
<accession>A0A8C9A248</accession>
<dbReference type="Proteomes" id="UP000694414">
    <property type="component" value="Unplaced"/>
</dbReference>